<keyword evidence="5" id="KW-0325">Glycoprotein</keyword>
<keyword evidence="9" id="KW-1185">Reference proteome</keyword>
<dbReference type="PANTHER" id="PTHR11559">
    <property type="entry name" value="CARBOXYLESTERASE"/>
    <property type="match status" value="1"/>
</dbReference>
<evidence type="ECO:0000313" key="8">
    <source>
        <dbReference type="EnsemblMetazoa" id="SCAU005503-PA"/>
    </source>
</evidence>
<feature type="domain" description="Carboxylesterase type B" evidence="7">
    <location>
        <begin position="26"/>
        <end position="545"/>
    </location>
</feature>
<keyword evidence="2" id="KW-0719">Serine esterase</keyword>
<evidence type="ECO:0000256" key="1">
    <source>
        <dbReference type="ARBA" id="ARBA00005964"/>
    </source>
</evidence>
<accession>A0A1I8P7C1</accession>
<dbReference type="PROSITE" id="PS00122">
    <property type="entry name" value="CARBOXYLESTERASE_B_1"/>
    <property type="match status" value="1"/>
</dbReference>
<evidence type="ECO:0000256" key="4">
    <source>
        <dbReference type="ARBA" id="ARBA00023157"/>
    </source>
</evidence>
<dbReference type="GO" id="GO:0052689">
    <property type="term" value="F:carboxylic ester hydrolase activity"/>
    <property type="evidence" value="ECO:0007669"/>
    <property type="project" value="UniProtKB-KW"/>
</dbReference>
<gene>
    <name evidence="8" type="primary">106089172</name>
</gene>
<dbReference type="Gene3D" id="3.40.50.1820">
    <property type="entry name" value="alpha/beta hydrolase"/>
    <property type="match status" value="1"/>
</dbReference>
<reference evidence="8" key="1">
    <citation type="submission" date="2020-05" db="UniProtKB">
        <authorList>
            <consortium name="EnsemblMetazoa"/>
        </authorList>
    </citation>
    <scope>IDENTIFICATION</scope>
    <source>
        <strain evidence="8">USDA</strain>
    </source>
</reference>
<dbReference type="InterPro" id="IPR019826">
    <property type="entry name" value="Carboxylesterase_B_AS"/>
</dbReference>
<dbReference type="InterPro" id="IPR002018">
    <property type="entry name" value="CarbesteraseB"/>
</dbReference>
<evidence type="ECO:0000256" key="3">
    <source>
        <dbReference type="ARBA" id="ARBA00022801"/>
    </source>
</evidence>
<keyword evidence="3 6" id="KW-0378">Hydrolase</keyword>
<sequence length="559" mass="64866">MVIIPGICSFALLIFMAISRAEEANIVVTTTLGPIRGLQMETRLGNKLWSFRGIRYAQSPEGDLRFQNPRPVRAWKPAIFDATTEGPMCPQITENRRVLLSEDCLRLNVFTRNVDAAKGLKPVVVYLHPGGFYLFSAISLDAGPQNFLDRDIVLVTLNYRLGSLGFLATGTEDAPGNMGLKDQVMALHWVQQHIAKFGGDPNSVTLWGYSAGAMSVGLHMMSPMSKGLFHRAITQSGSPVAQYRYNSNQMHLAQRQARLLSCPVEPVRDMVKCLRTKPMLDFVDSTFDMFEFDMNPGLNWMPVVELHGCQERFLVEDPYKSLLRGNIQKMPLITGITEYEFYYGAYDTLRNATERQRFNENFAKFAPIYFFYERDTPRSQRISEEIRSFYFQNTTLEFPQSLQRFGEMYADVVGFQNHRFLNMASKHMPVYSYQFTYKGRYSTFRNPETNQTHGAMHLDELWYLLYLPEVTPLFTQNDPENDTIERLTRMWYEFAKKSDPNQPMDEYLKNLKWPLYNDRKKPYLQIGNELTVKQNGIFLERMKLWDRLFPIEDMINRNL</sequence>
<dbReference type="VEuPathDB" id="VectorBase:SCAU005503"/>
<dbReference type="Proteomes" id="UP000095300">
    <property type="component" value="Unassembled WGS sequence"/>
</dbReference>
<dbReference type="Pfam" id="PF00135">
    <property type="entry name" value="COesterase"/>
    <property type="match status" value="1"/>
</dbReference>
<dbReference type="InterPro" id="IPR029058">
    <property type="entry name" value="AB_hydrolase_fold"/>
</dbReference>
<keyword evidence="6" id="KW-0732">Signal</keyword>
<evidence type="ECO:0000259" key="7">
    <source>
        <dbReference type="Pfam" id="PF00135"/>
    </source>
</evidence>
<name>A0A1I8P7C1_STOCA</name>
<organism evidence="8 9">
    <name type="scientific">Stomoxys calcitrans</name>
    <name type="common">Stable fly</name>
    <name type="synonym">Conops calcitrans</name>
    <dbReference type="NCBI Taxonomy" id="35570"/>
    <lineage>
        <taxon>Eukaryota</taxon>
        <taxon>Metazoa</taxon>
        <taxon>Ecdysozoa</taxon>
        <taxon>Arthropoda</taxon>
        <taxon>Hexapoda</taxon>
        <taxon>Insecta</taxon>
        <taxon>Pterygota</taxon>
        <taxon>Neoptera</taxon>
        <taxon>Endopterygota</taxon>
        <taxon>Diptera</taxon>
        <taxon>Brachycera</taxon>
        <taxon>Muscomorpha</taxon>
        <taxon>Muscoidea</taxon>
        <taxon>Muscidae</taxon>
        <taxon>Stomoxys</taxon>
    </lineage>
</organism>
<dbReference type="EnsemblMetazoa" id="SCAU005503-RA">
    <property type="protein sequence ID" value="SCAU005503-PA"/>
    <property type="gene ID" value="SCAU005503"/>
</dbReference>
<feature type="chain" id="PRO_5009030336" description="Carboxylic ester hydrolase" evidence="6">
    <location>
        <begin position="22"/>
        <end position="559"/>
    </location>
</feature>
<evidence type="ECO:0000256" key="6">
    <source>
        <dbReference type="RuleBase" id="RU361235"/>
    </source>
</evidence>
<dbReference type="SUPFAM" id="SSF53474">
    <property type="entry name" value="alpha/beta-Hydrolases"/>
    <property type="match status" value="1"/>
</dbReference>
<comment type="similarity">
    <text evidence="1 6">Belongs to the type-B carboxylesterase/lipase family.</text>
</comment>
<dbReference type="AlphaFoldDB" id="A0A1I8P7C1"/>
<evidence type="ECO:0000256" key="2">
    <source>
        <dbReference type="ARBA" id="ARBA00022487"/>
    </source>
</evidence>
<dbReference type="EC" id="3.1.1.-" evidence="6"/>
<proteinExistence type="inferred from homology"/>
<protein>
    <recommendedName>
        <fullName evidence="6">Carboxylic ester hydrolase</fullName>
        <ecNumber evidence="6">3.1.1.-</ecNumber>
    </recommendedName>
</protein>
<dbReference type="FunFam" id="3.40.50.1820:FF:000155">
    <property type="entry name" value="Carboxylic ester hydrolase"/>
    <property type="match status" value="1"/>
</dbReference>
<evidence type="ECO:0000313" key="9">
    <source>
        <dbReference type="Proteomes" id="UP000095300"/>
    </source>
</evidence>
<feature type="signal peptide" evidence="6">
    <location>
        <begin position="1"/>
        <end position="21"/>
    </location>
</feature>
<keyword evidence="4" id="KW-1015">Disulfide bond</keyword>
<dbReference type="InterPro" id="IPR050309">
    <property type="entry name" value="Type-B_Carboxylest/Lipase"/>
</dbReference>
<dbReference type="STRING" id="35570.A0A1I8P7C1"/>
<evidence type="ECO:0000256" key="5">
    <source>
        <dbReference type="ARBA" id="ARBA00023180"/>
    </source>
</evidence>